<dbReference type="InterPro" id="IPR000639">
    <property type="entry name" value="Epox_hydrolase-like"/>
</dbReference>
<dbReference type="SUPFAM" id="SSF53474">
    <property type="entry name" value="alpha/beta-Hydrolases"/>
    <property type="match status" value="1"/>
</dbReference>
<organism evidence="2 3">
    <name type="scientific">Microbulbifer yueqingensis</name>
    <dbReference type="NCBI Taxonomy" id="658219"/>
    <lineage>
        <taxon>Bacteria</taxon>
        <taxon>Pseudomonadati</taxon>
        <taxon>Pseudomonadota</taxon>
        <taxon>Gammaproteobacteria</taxon>
        <taxon>Cellvibrionales</taxon>
        <taxon>Microbulbiferaceae</taxon>
        <taxon>Microbulbifer</taxon>
    </lineage>
</organism>
<dbReference type="InterPro" id="IPR000073">
    <property type="entry name" value="AB_hydrolase_1"/>
</dbReference>
<dbReference type="Proteomes" id="UP000199305">
    <property type="component" value="Unassembled WGS sequence"/>
</dbReference>
<gene>
    <name evidence="2" type="ORF">SAMN05216212_0191</name>
</gene>
<dbReference type="Pfam" id="PF00561">
    <property type="entry name" value="Abhydrolase_1"/>
    <property type="match status" value="1"/>
</dbReference>
<dbReference type="PANTHER" id="PTHR46438">
    <property type="entry name" value="ALPHA/BETA-HYDROLASES SUPERFAMILY PROTEIN"/>
    <property type="match status" value="1"/>
</dbReference>
<proteinExistence type="predicted"/>
<dbReference type="GO" id="GO:0003824">
    <property type="term" value="F:catalytic activity"/>
    <property type="evidence" value="ECO:0007669"/>
    <property type="project" value="InterPro"/>
</dbReference>
<evidence type="ECO:0000259" key="1">
    <source>
        <dbReference type="Pfam" id="PF00561"/>
    </source>
</evidence>
<sequence length="309" mass="34475">MENTDQLTHAPPLPPWLEQELPWRRRMFTGGDYPMHFIDEGSGPPVLMQHGNPTWCYLWRKVIGELVSQPVRVIAPDLIGLGLSGKPRNAAIHTPAFHGEQLSKLIRALDLEEITVVGQDWGGPITGLAAALNPERVRAAVFANTSLRVPEKAPRVTPFHRFANIPVLSDLAFRLLNFPLPVMRKVQGDPASLGKAEMRAYRYPLRRFRDRTAPLALARMVPTHLDHPSIPHLTRANRWAREFGGPVELVWGCRDPILGRALGSNRELFPRARVTETEAGHFLQEEVPEALAAAILRVTSAGQGEEEPQ</sequence>
<dbReference type="STRING" id="658219.SAMN05216212_0191"/>
<accession>A0A1G8UMR3</accession>
<dbReference type="RefSeq" id="WP_091506589.1">
    <property type="nucleotide sequence ID" value="NZ_FNFH01000001.1"/>
</dbReference>
<dbReference type="Gene3D" id="3.40.50.1820">
    <property type="entry name" value="alpha/beta hydrolase"/>
    <property type="match status" value="1"/>
</dbReference>
<dbReference type="AlphaFoldDB" id="A0A1G8UMR3"/>
<dbReference type="PRINTS" id="PR00412">
    <property type="entry name" value="EPOXHYDRLASE"/>
</dbReference>
<dbReference type="InterPro" id="IPR029058">
    <property type="entry name" value="AB_hydrolase_fold"/>
</dbReference>
<evidence type="ECO:0000313" key="3">
    <source>
        <dbReference type="Proteomes" id="UP000199305"/>
    </source>
</evidence>
<reference evidence="3" key="1">
    <citation type="submission" date="2016-10" db="EMBL/GenBank/DDBJ databases">
        <authorList>
            <person name="Varghese N."/>
            <person name="Submissions S."/>
        </authorList>
    </citation>
    <scope>NUCLEOTIDE SEQUENCE [LARGE SCALE GENOMIC DNA]</scope>
    <source>
        <strain evidence="3">CGMCC 1.10658</strain>
    </source>
</reference>
<dbReference type="OrthoDB" id="9773293at2"/>
<keyword evidence="3" id="KW-1185">Reference proteome</keyword>
<evidence type="ECO:0000313" key="2">
    <source>
        <dbReference type="EMBL" id="SDJ54924.1"/>
    </source>
</evidence>
<dbReference type="EMBL" id="FNFH01000001">
    <property type="protein sequence ID" value="SDJ54924.1"/>
    <property type="molecule type" value="Genomic_DNA"/>
</dbReference>
<protein>
    <submittedName>
        <fullName evidence="2">Haloalkane dehalogenase</fullName>
    </submittedName>
</protein>
<name>A0A1G8UMR3_9GAMM</name>
<feature type="domain" description="AB hydrolase-1" evidence="1">
    <location>
        <begin position="44"/>
        <end position="286"/>
    </location>
</feature>